<gene>
    <name evidence="4" type="ordered locus">PHZ_c1220</name>
</gene>
<dbReference type="AlphaFoldDB" id="B4R8K7"/>
<dbReference type="PANTHER" id="PTHR42776">
    <property type="entry name" value="SERINE PEPTIDASE S9 FAMILY MEMBER"/>
    <property type="match status" value="1"/>
</dbReference>
<evidence type="ECO:0000256" key="1">
    <source>
        <dbReference type="ARBA" id="ARBA00022801"/>
    </source>
</evidence>
<name>B4R8K7_PHEZH</name>
<dbReference type="EMBL" id="CP000747">
    <property type="protein sequence ID" value="ACG77634.1"/>
    <property type="molecule type" value="Genomic_DNA"/>
</dbReference>
<keyword evidence="2" id="KW-0732">Signal</keyword>
<evidence type="ECO:0000259" key="3">
    <source>
        <dbReference type="Pfam" id="PF00326"/>
    </source>
</evidence>
<sequence>MRRVLAASAAAVVLAAAGQGAAAPPPASAFGRIPAVVQAAISPDGARVAVLGGHNDERVLSIATLDQPNLPQLRLGEVEAVGVRWAGDDYVLARLAYWEQVGARVAYRFERTVAVTPEGKAVSRLLDSGANNLLLSQPILGVTTEGGKPRVLMTGLMESGGASSGANTRLARKGVESDFVLALWSVDPATGRGSIVERGTYDTTSWEVDPSGAARVRLDIDELTHAFSIRGRAQGRSQYSQVWKGEDFASRRAYYGYSAPDDALIMAEGGRLVKRRLSDGAVEPFGPDVLPNNPELIWDEHRGAVVGVTAGAEKPVVAWTDPQVGAAHATLAKVFKDRRVDLRSWSKDRTRFVARVSGPGAPGVWYLFDTARKEVSPLGDEYPELAGAQLGATRWITYKARDGLEIPAYLTLPPAAATAGRKPPLVVLPHGGPRARDEYEFEYLVQFLASRGYAVLQPQFRGSWGFGDAFEEAGEGEWGGKMQTDLLDGVAALAAQGEVDAARACIVGASFGGYSALAGAALYPGAYRCAASIAGIADLGQLLLEQGRAYGRASAGLEELRVMIGAASPQKLADTSPAQHAAAVQAPVLLIHGDKDTVVAPAQSLRMAEALKAAGKPHELVILEGENHYLTRSSNRTRTLEALEAFLARHLPVS</sequence>
<evidence type="ECO:0000256" key="2">
    <source>
        <dbReference type="SAM" id="SignalP"/>
    </source>
</evidence>
<dbReference type="Gene3D" id="3.40.50.1820">
    <property type="entry name" value="alpha/beta hydrolase"/>
    <property type="match status" value="1"/>
</dbReference>
<dbReference type="Proteomes" id="UP000001868">
    <property type="component" value="Chromosome"/>
</dbReference>
<keyword evidence="5" id="KW-1185">Reference proteome</keyword>
<dbReference type="HOGENOM" id="CLU_008615_3_1_5"/>
<dbReference type="Pfam" id="PF00326">
    <property type="entry name" value="Peptidase_S9"/>
    <property type="match status" value="1"/>
</dbReference>
<protein>
    <submittedName>
        <fullName evidence="4">Prolyl oligopeptidase family protein</fullName>
    </submittedName>
</protein>
<dbReference type="InterPro" id="IPR029058">
    <property type="entry name" value="AB_hydrolase_fold"/>
</dbReference>
<dbReference type="KEGG" id="pzu:PHZ_c1220"/>
<dbReference type="GO" id="GO:0004252">
    <property type="term" value="F:serine-type endopeptidase activity"/>
    <property type="evidence" value="ECO:0007669"/>
    <property type="project" value="TreeGrafter"/>
</dbReference>
<dbReference type="OrthoDB" id="128799at2"/>
<dbReference type="eggNOG" id="COG1506">
    <property type="taxonomic scope" value="Bacteria"/>
</dbReference>
<dbReference type="PANTHER" id="PTHR42776:SF27">
    <property type="entry name" value="DIPEPTIDYL PEPTIDASE FAMILY MEMBER 6"/>
    <property type="match status" value="1"/>
</dbReference>
<evidence type="ECO:0000313" key="5">
    <source>
        <dbReference type="Proteomes" id="UP000001868"/>
    </source>
</evidence>
<reference evidence="4 5" key="1">
    <citation type="journal article" date="2008" name="BMC Genomics">
        <title>Complete genome of Phenylobacterium zucineum - a novel facultative intracellular bacterium isolated from human erythroleukemia cell line K562.</title>
        <authorList>
            <person name="Luo Y."/>
            <person name="Xu X."/>
            <person name="Ding Z."/>
            <person name="Liu Z."/>
            <person name="Zhang B."/>
            <person name="Yan Z."/>
            <person name="Sun J."/>
            <person name="Hu S."/>
            <person name="Hu X."/>
        </authorList>
    </citation>
    <scope>NUCLEOTIDE SEQUENCE [LARGE SCALE GENOMIC DNA]</scope>
    <source>
        <strain evidence="4 5">HLK1</strain>
    </source>
</reference>
<feature type="domain" description="Peptidase S9 prolyl oligopeptidase catalytic" evidence="3">
    <location>
        <begin position="440"/>
        <end position="651"/>
    </location>
</feature>
<dbReference type="SUPFAM" id="SSF82171">
    <property type="entry name" value="DPP6 N-terminal domain-like"/>
    <property type="match status" value="1"/>
</dbReference>
<keyword evidence="1" id="KW-0378">Hydrolase</keyword>
<dbReference type="GO" id="GO:0006508">
    <property type="term" value="P:proteolysis"/>
    <property type="evidence" value="ECO:0007669"/>
    <property type="project" value="InterPro"/>
</dbReference>
<organism evidence="4 5">
    <name type="scientific">Phenylobacterium zucineum (strain HLK1)</name>
    <dbReference type="NCBI Taxonomy" id="450851"/>
    <lineage>
        <taxon>Bacteria</taxon>
        <taxon>Pseudomonadati</taxon>
        <taxon>Pseudomonadota</taxon>
        <taxon>Alphaproteobacteria</taxon>
        <taxon>Caulobacterales</taxon>
        <taxon>Caulobacteraceae</taxon>
        <taxon>Phenylobacterium</taxon>
    </lineage>
</organism>
<evidence type="ECO:0000313" key="4">
    <source>
        <dbReference type="EMBL" id="ACG77634.1"/>
    </source>
</evidence>
<dbReference type="STRING" id="450851.PHZ_c1220"/>
<feature type="chain" id="PRO_5002821839" evidence="2">
    <location>
        <begin position="23"/>
        <end position="654"/>
    </location>
</feature>
<dbReference type="SUPFAM" id="SSF53474">
    <property type="entry name" value="alpha/beta-Hydrolases"/>
    <property type="match status" value="1"/>
</dbReference>
<dbReference type="RefSeq" id="WP_012521779.1">
    <property type="nucleotide sequence ID" value="NC_011144.1"/>
</dbReference>
<proteinExistence type="predicted"/>
<dbReference type="InterPro" id="IPR001375">
    <property type="entry name" value="Peptidase_S9_cat"/>
</dbReference>
<feature type="signal peptide" evidence="2">
    <location>
        <begin position="1"/>
        <end position="22"/>
    </location>
</feature>
<accession>B4R8K7</accession>